<gene>
    <name evidence="1" type="primary">SIFV2_gp54</name>
</gene>
<proteinExistence type="predicted"/>
<evidence type="ECO:0000313" key="1">
    <source>
        <dbReference type="EMBL" id="AOS58409.1"/>
    </source>
</evidence>
<organism evidence="1">
    <name type="scientific">Sulfolobus islandicus filamentous virus 2</name>
    <dbReference type="NCBI Taxonomy" id="1902331"/>
    <lineage>
        <taxon>Viruses</taxon>
        <taxon>Adnaviria</taxon>
        <taxon>Zilligvirae</taxon>
        <taxon>Taleaviricota</taxon>
        <taxon>Tokiviricetes</taxon>
        <taxon>Ligamenvirales</taxon>
        <taxon>Lipothrixviridae</taxon>
        <taxon>Betalipothrixvirus</taxon>
        <taxon>Betalipothrixvirus hveragerdiense</taxon>
        <taxon>Sulfolobus islandicus filamentous virus</taxon>
    </lineage>
</organism>
<name>A0A1D8BJB2_SIFV</name>
<sequence length="44" mass="5168">MKKNLKAKVKADVKVYLIPRDQLQLDKKLDDKYLVYDSTKTKKG</sequence>
<reference evidence="1" key="2">
    <citation type="submission" date="2016-06" db="EMBL/GenBank/DDBJ databases">
        <authorList>
            <person name="Kjaerup R.B."/>
            <person name="Dalgaard T.S."/>
            <person name="Juul-Madsen H.R."/>
        </authorList>
    </citation>
    <scope>NUCLEOTIDE SEQUENCE</scope>
</reference>
<dbReference type="EMBL" id="KX467643">
    <property type="protein sequence ID" value="AOS58409.1"/>
    <property type="molecule type" value="Genomic_DNA"/>
</dbReference>
<reference evidence="1" key="1">
    <citation type="journal article" date="2014" name="Mol. Microbiol.">
        <title>Inter-viral conflicts that exploit host CRISPR immune systems of Sulfolobus.</title>
        <authorList>
            <person name="Erdmann S."/>
            <person name="Le Moine Bauer S."/>
            <person name="Garrett R.A."/>
        </authorList>
    </citation>
    <scope>NUCLEOTIDE SEQUENCE [LARGE SCALE GENOMIC DNA]</scope>
</reference>
<dbReference type="Proteomes" id="UP000223173">
    <property type="component" value="Segment"/>
</dbReference>
<accession>A0A1D8BJB2</accession>
<protein>
    <submittedName>
        <fullName evidence="1">SIFV.gp59-like protein</fullName>
    </submittedName>
</protein>